<accession>A0A0U5L9M5</accession>
<dbReference type="GO" id="GO:0043565">
    <property type="term" value="F:sequence-specific DNA binding"/>
    <property type="evidence" value="ECO:0007669"/>
    <property type="project" value="InterPro"/>
</dbReference>
<keyword evidence="2" id="KW-0238">DNA-binding</keyword>
<evidence type="ECO:0000256" key="2">
    <source>
        <dbReference type="ARBA" id="ARBA00023125"/>
    </source>
</evidence>
<dbReference type="Pfam" id="PF12833">
    <property type="entry name" value="HTH_18"/>
    <property type="match status" value="1"/>
</dbReference>
<evidence type="ECO:0000313" key="6">
    <source>
        <dbReference type="Proteomes" id="UP000059419"/>
    </source>
</evidence>
<sequence>MNVVPAQFPCEKDRAQFRQLAGLSGVELYHAHISRYAFEPHTHEAFGIGTIDAGVQRFRYRGTSYLAPADSLIMMNPDELHTGESACDQGWRYRMIYLQPAMLEQLTGESGWWFSEVMHQDIRLTQRVAQLVSQMWHSESTLAGQGTLLQLIDALRPQARIGNPLRREAGHRFDIVRDYLREHYAENVTLEQLAQLVALSPWHFQRAFRQHYHVTPHQMLMAFRLYEAKLRLACGHAAAQVALEVGLSDQAHLTRCFAHRYGITPVRYQKQMLLTR</sequence>
<dbReference type="GO" id="GO:0003700">
    <property type="term" value="F:DNA-binding transcription factor activity"/>
    <property type="evidence" value="ECO:0007669"/>
    <property type="project" value="InterPro"/>
</dbReference>
<dbReference type="PATRIC" id="fig|1619313.3.peg.3301"/>
<feature type="domain" description="HTH araC/xylS-type" evidence="4">
    <location>
        <begin position="174"/>
        <end position="271"/>
    </location>
</feature>
<keyword evidence="3" id="KW-0804">Transcription</keyword>
<dbReference type="SUPFAM" id="SSF46689">
    <property type="entry name" value="Homeodomain-like"/>
    <property type="match status" value="2"/>
</dbReference>
<dbReference type="InterPro" id="IPR009057">
    <property type="entry name" value="Homeodomain-like_sf"/>
</dbReference>
<evidence type="ECO:0000256" key="1">
    <source>
        <dbReference type="ARBA" id="ARBA00023015"/>
    </source>
</evidence>
<dbReference type="PANTHER" id="PTHR46796:SF2">
    <property type="entry name" value="TRANSCRIPTIONAL REGULATORY PROTEIN"/>
    <property type="match status" value="1"/>
</dbReference>
<proteinExistence type="predicted"/>
<protein>
    <submittedName>
        <fullName evidence="5">AraC family transcriptional regulator</fullName>
    </submittedName>
</protein>
<dbReference type="OrthoDB" id="9809338at2"/>
<dbReference type="SUPFAM" id="SSF51215">
    <property type="entry name" value="Regulatory protein AraC"/>
    <property type="match status" value="1"/>
</dbReference>
<evidence type="ECO:0000256" key="3">
    <source>
        <dbReference type="ARBA" id="ARBA00023163"/>
    </source>
</evidence>
<dbReference type="STRING" id="1619313.EM595_3180"/>
<evidence type="ECO:0000259" key="4">
    <source>
        <dbReference type="PROSITE" id="PS01124"/>
    </source>
</evidence>
<dbReference type="Gene3D" id="1.10.10.60">
    <property type="entry name" value="Homeodomain-like"/>
    <property type="match status" value="1"/>
</dbReference>
<dbReference type="SMART" id="SM00342">
    <property type="entry name" value="HTH_ARAC"/>
    <property type="match status" value="1"/>
</dbReference>
<dbReference type="InterPro" id="IPR003313">
    <property type="entry name" value="AraC-bd"/>
</dbReference>
<keyword evidence="6" id="KW-1185">Reference proteome</keyword>
<gene>
    <name evidence="5" type="ORF">EM595_3180</name>
</gene>
<dbReference type="Proteomes" id="UP000059419">
    <property type="component" value="Chromosome 1"/>
</dbReference>
<dbReference type="KEGG" id="ege:EM595_3180"/>
<evidence type="ECO:0000313" key="5">
    <source>
        <dbReference type="EMBL" id="CUU25411.1"/>
    </source>
</evidence>
<reference evidence="6" key="1">
    <citation type="submission" date="2015-11" db="EMBL/GenBank/DDBJ databases">
        <authorList>
            <person name="Blom J."/>
        </authorList>
    </citation>
    <scope>NUCLEOTIDE SEQUENCE [LARGE SCALE GENOMIC DNA]</scope>
</reference>
<dbReference type="InterPro" id="IPR018060">
    <property type="entry name" value="HTH_AraC"/>
</dbReference>
<dbReference type="AlphaFoldDB" id="A0A0U5L9M5"/>
<keyword evidence="1" id="KW-0805">Transcription regulation</keyword>
<name>A0A0U5L9M5_9GAMM</name>
<dbReference type="PANTHER" id="PTHR46796">
    <property type="entry name" value="HTH-TYPE TRANSCRIPTIONAL ACTIVATOR RHAS-RELATED"/>
    <property type="match status" value="1"/>
</dbReference>
<dbReference type="Pfam" id="PF02311">
    <property type="entry name" value="AraC_binding"/>
    <property type="match status" value="1"/>
</dbReference>
<dbReference type="InterPro" id="IPR037923">
    <property type="entry name" value="HTH-like"/>
</dbReference>
<dbReference type="PROSITE" id="PS01124">
    <property type="entry name" value="HTH_ARAC_FAMILY_2"/>
    <property type="match status" value="1"/>
</dbReference>
<dbReference type="InterPro" id="IPR050204">
    <property type="entry name" value="AraC_XylS_family_regulators"/>
</dbReference>
<dbReference type="EMBL" id="LN907827">
    <property type="protein sequence ID" value="CUU25411.1"/>
    <property type="molecule type" value="Genomic_DNA"/>
</dbReference>
<organism evidence="5 6">
    <name type="scientific">Duffyella gerundensis</name>
    <dbReference type="NCBI Taxonomy" id="1619313"/>
    <lineage>
        <taxon>Bacteria</taxon>
        <taxon>Pseudomonadati</taxon>
        <taxon>Pseudomonadota</taxon>
        <taxon>Gammaproteobacteria</taxon>
        <taxon>Enterobacterales</taxon>
        <taxon>Erwiniaceae</taxon>
        <taxon>Duffyella</taxon>
    </lineage>
</organism>
<dbReference type="RefSeq" id="WP_067434199.1">
    <property type="nucleotide sequence ID" value="NZ_LN907827.1"/>
</dbReference>